<sequence>MLLAFWACQQVTDDGLPSVPCEVVPSDTLLAGRLSENVCGTLQELLLEVPNPDRGDSTKLNLDINLDGVADFEFMATLSYSPSHYRPGLFLRALHDRAFFGLFQREYSMCHLLYGPYEGKVLEDCRENCSDFSPEDLAVDHDTVFYAGRVRYVEGLEAESVIDDHLLWEQFRTPFTKPKPNPGAKDCLEEVAGLQDKWTREKILYIPIKLVDDQGVPLLGWVRCQHDGSRNPVFESYLQVR</sequence>
<reference evidence="1 2" key="1">
    <citation type="submission" date="2017-10" db="EMBL/GenBank/DDBJ databases">
        <title>The draft genome sequence of Lewinella nigricans NBRC 102662.</title>
        <authorList>
            <person name="Wang K."/>
        </authorList>
    </citation>
    <scope>NUCLEOTIDE SEQUENCE [LARGE SCALE GENOMIC DNA]</scope>
    <source>
        <strain evidence="1 2">NBRC 102662</strain>
    </source>
</reference>
<keyword evidence="2" id="KW-1185">Reference proteome</keyword>
<proteinExistence type="predicted"/>
<comment type="caution">
    <text evidence="1">The sequence shown here is derived from an EMBL/GenBank/DDBJ whole genome shotgun (WGS) entry which is preliminary data.</text>
</comment>
<dbReference type="AlphaFoldDB" id="A0A2D0N0Y1"/>
<accession>A0A2D0N0Y1</accession>
<evidence type="ECO:0000313" key="2">
    <source>
        <dbReference type="Proteomes" id="UP000223913"/>
    </source>
</evidence>
<name>A0A2D0N0Y1_FLAN2</name>
<organism evidence="1 2">
    <name type="scientific">Flavilitoribacter nigricans (strain ATCC 23147 / DSM 23189 / NBRC 102662 / NCIMB 1420 / SS-2)</name>
    <name type="common">Lewinella nigricans</name>
    <dbReference type="NCBI Taxonomy" id="1122177"/>
    <lineage>
        <taxon>Bacteria</taxon>
        <taxon>Pseudomonadati</taxon>
        <taxon>Bacteroidota</taxon>
        <taxon>Saprospiria</taxon>
        <taxon>Saprospirales</taxon>
        <taxon>Lewinellaceae</taxon>
        <taxon>Flavilitoribacter</taxon>
    </lineage>
</organism>
<protein>
    <submittedName>
        <fullName evidence="1">Uncharacterized protein</fullName>
    </submittedName>
</protein>
<dbReference type="Proteomes" id="UP000223913">
    <property type="component" value="Unassembled WGS sequence"/>
</dbReference>
<dbReference type="EMBL" id="PDUD01000056">
    <property type="protein sequence ID" value="PHN01373.1"/>
    <property type="molecule type" value="Genomic_DNA"/>
</dbReference>
<gene>
    <name evidence="1" type="ORF">CRP01_37545</name>
</gene>
<evidence type="ECO:0000313" key="1">
    <source>
        <dbReference type="EMBL" id="PHN01373.1"/>
    </source>
</evidence>